<accession>G7Y5N5</accession>
<keyword evidence="4" id="KW-1185">Reference proteome</keyword>
<proteinExistence type="predicted"/>
<reference key="2">
    <citation type="submission" date="2011-10" db="EMBL/GenBank/DDBJ databases">
        <title>The genome and transcriptome sequence of Clonorchis sinensis provide insights into the carcinogenic liver fluke.</title>
        <authorList>
            <person name="Wang X."/>
            <person name="Huang Y."/>
            <person name="Chen W."/>
            <person name="Liu H."/>
            <person name="Guo L."/>
            <person name="Chen Y."/>
            <person name="Luo F."/>
            <person name="Zhou W."/>
            <person name="Sun J."/>
            <person name="Mao Q."/>
            <person name="Liang P."/>
            <person name="Zhou C."/>
            <person name="Tian Y."/>
            <person name="Men J."/>
            <person name="Lv X."/>
            <person name="Huang L."/>
            <person name="Zhou J."/>
            <person name="Hu Y."/>
            <person name="Li R."/>
            <person name="Zhang F."/>
            <person name="Lei H."/>
            <person name="Li X."/>
            <person name="Hu X."/>
            <person name="Liang C."/>
            <person name="Xu J."/>
            <person name="Wu Z."/>
            <person name="Yu X."/>
        </authorList>
    </citation>
    <scope>NUCLEOTIDE SEQUENCE</scope>
    <source>
        <strain>Henan</strain>
    </source>
</reference>
<evidence type="ECO:0000256" key="1">
    <source>
        <dbReference type="SAM" id="MobiDB-lite"/>
    </source>
</evidence>
<feature type="region of interest" description="Disordered" evidence="1">
    <location>
        <begin position="186"/>
        <end position="263"/>
    </location>
</feature>
<reference evidence="3" key="1">
    <citation type="journal article" date="2011" name="Genome Biol.">
        <title>The draft genome of the carcinogenic human liver fluke Clonorchis sinensis.</title>
        <authorList>
            <person name="Wang X."/>
            <person name="Chen W."/>
            <person name="Huang Y."/>
            <person name="Sun J."/>
            <person name="Men J."/>
            <person name="Liu H."/>
            <person name="Luo F."/>
            <person name="Guo L."/>
            <person name="Lv X."/>
            <person name="Deng C."/>
            <person name="Zhou C."/>
            <person name="Fan Y."/>
            <person name="Li X."/>
            <person name="Huang L."/>
            <person name="Hu Y."/>
            <person name="Liang C."/>
            <person name="Hu X."/>
            <person name="Xu J."/>
            <person name="Yu X."/>
        </authorList>
    </citation>
    <scope>NUCLEOTIDE SEQUENCE [LARGE SCALE GENOMIC DNA]</scope>
    <source>
        <strain evidence="3">Henan</strain>
    </source>
</reference>
<evidence type="ECO:0000256" key="2">
    <source>
        <dbReference type="SAM" id="Phobius"/>
    </source>
</evidence>
<evidence type="ECO:0000313" key="4">
    <source>
        <dbReference type="Proteomes" id="UP000008909"/>
    </source>
</evidence>
<gene>
    <name evidence="3" type="ORF">CLF_101399</name>
</gene>
<evidence type="ECO:0000313" key="3">
    <source>
        <dbReference type="EMBL" id="GAA48271.1"/>
    </source>
</evidence>
<keyword evidence="2" id="KW-0472">Membrane</keyword>
<feature type="compositionally biased region" description="Basic and acidic residues" evidence="1">
    <location>
        <begin position="229"/>
        <end position="245"/>
    </location>
</feature>
<dbReference type="Proteomes" id="UP000008909">
    <property type="component" value="Unassembled WGS sequence"/>
</dbReference>
<sequence length="448" mass="51242">MYKETVRAVVTDVCHSVMSYGFKWIILNIFVTRDALAELMTFEISTWFYGDEKDQWYEFTDRKVHGSNPTSASELPYSRLGRPDSIQALVLSSGDMATRHPKVPMFQFYLGLYGLAALFCLLGYIYAWIDWALRNRSTGRPAVTHISTSDTVSSHVDSNGEIATCALAVDIPVQDQQQAFVEKHTTEAPPLDECLNGNGKMEESSPATEEQKKSWNERRRERRQRYKREKLQKQMQREEEKRLLSLEESQNEDSMNSEADLSADEEDFSDFVREILQAHEMCSRRESIQVTDLDDKLCNASIHVVERKVNPRCISLTYHVSLYIDPTTKYNRIKVLSVLVSRVFGLKYAVPNKIFIPDSSTLGRGKQPLCEVDLVANGHPLSSAVSIYEQFLISFAASAKRVGLFQERISKPMRLVIVLQFANRRSAFVISVKATNFDCFFKRHLTQP</sequence>
<feature type="compositionally biased region" description="Basic and acidic residues" evidence="1">
    <location>
        <begin position="209"/>
        <end position="219"/>
    </location>
</feature>
<keyword evidence="2" id="KW-0812">Transmembrane</keyword>
<feature type="transmembrane region" description="Helical" evidence="2">
    <location>
        <begin position="108"/>
        <end position="129"/>
    </location>
</feature>
<organism evidence="3 4">
    <name type="scientific">Clonorchis sinensis</name>
    <name type="common">Chinese liver fluke</name>
    <dbReference type="NCBI Taxonomy" id="79923"/>
    <lineage>
        <taxon>Eukaryota</taxon>
        <taxon>Metazoa</taxon>
        <taxon>Spiralia</taxon>
        <taxon>Lophotrochozoa</taxon>
        <taxon>Platyhelminthes</taxon>
        <taxon>Trematoda</taxon>
        <taxon>Digenea</taxon>
        <taxon>Opisthorchiida</taxon>
        <taxon>Opisthorchiata</taxon>
        <taxon>Opisthorchiidae</taxon>
        <taxon>Clonorchis</taxon>
    </lineage>
</organism>
<keyword evidence="2" id="KW-1133">Transmembrane helix</keyword>
<dbReference type="EMBL" id="DF142879">
    <property type="protein sequence ID" value="GAA48271.1"/>
    <property type="molecule type" value="Genomic_DNA"/>
</dbReference>
<name>G7Y5N5_CLOSI</name>
<protein>
    <submittedName>
        <fullName evidence="3">Uncharacterized protein</fullName>
    </submittedName>
</protein>
<dbReference type="AlphaFoldDB" id="G7Y5N5"/>